<feature type="domain" description="F-box" evidence="2">
    <location>
        <begin position="651"/>
        <end position="691"/>
    </location>
</feature>
<dbReference type="InterPro" id="IPR001810">
    <property type="entry name" value="F-box_dom"/>
</dbReference>
<evidence type="ECO:0000259" key="2">
    <source>
        <dbReference type="SMART" id="SM00256"/>
    </source>
</evidence>
<dbReference type="EMBL" id="VOIH02000002">
    <property type="protein sequence ID" value="KAF3452281.1"/>
    <property type="molecule type" value="Genomic_DNA"/>
</dbReference>
<reference evidence="3" key="1">
    <citation type="submission" date="2020-03" db="EMBL/GenBank/DDBJ databases">
        <title>A high-quality chromosome-level genome assembly of a woody plant with both climbing and erect habits, Rhamnella rubrinervis.</title>
        <authorList>
            <person name="Lu Z."/>
            <person name="Yang Y."/>
            <person name="Zhu X."/>
            <person name="Sun Y."/>
        </authorList>
    </citation>
    <scope>NUCLEOTIDE SEQUENCE</scope>
    <source>
        <strain evidence="3">BYM</strain>
        <tissue evidence="3">Leaf</tissue>
    </source>
</reference>
<dbReference type="InterPro" id="IPR053772">
    <property type="entry name" value="At1g61320/At1g61330-like"/>
</dbReference>
<feature type="region of interest" description="Disordered" evidence="1">
    <location>
        <begin position="30"/>
        <end position="61"/>
    </location>
</feature>
<dbReference type="InterPro" id="IPR055357">
    <property type="entry name" value="LRR_At1g61320_AtMIF1"/>
</dbReference>
<evidence type="ECO:0000313" key="4">
    <source>
        <dbReference type="Proteomes" id="UP000796880"/>
    </source>
</evidence>
<dbReference type="Pfam" id="PF00646">
    <property type="entry name" value="F-box"/>
    <property type="match status" value="2"/>
</dbReference>
<dbReference type="PANTHER" id="PTHR34145:SF68">
    <property type="entry name" value="FBD DOMAIN-CONTAINING PROTEIN"/>
    <property type="match status" value="1"/>
</dbReference>
<name>A0A8K0HGF3_9ROSA</name>
<dbReference type="SMART" id="SM00256">
    <property type="entry name" value="FBOX"/>
    <property type="match status" value="2"/>
</dbReference>
<comment type="caution">
    <text evidence="3">The sequence shown here is derived from an EMBL/GenBank/DDBJ whole genome shotgun (WGS) entry which is preliminary data.</text>
</comment>
<dbReference type="Gene3D" id="3.80.10.10">
    <property type="entry name" value="Ribonuclease Inhibitor"/>
    <property type="match status" value="2"/>
</dbReference>
<keyword evidence="4" id="KW-1185">Reference proteome</keyword>
<dbReference type="InterPro" id="IPR036047">
    <property type="entry name" value="F-box-like_dom_sf"/>
</dbReference>
<dbReference type="InterPro" id="IPR032675">
    <property type="entry name" value="LRR_dom_sf"/>
</dbReference>
<evidence type="ECO:0000313" key="3">
    <source>
        <dbReference type="EMBL" id="KAF3452281.1"/>
    </source>
</evidence>
<dbReference type="OrthoDB" id="1163421at2759"/>
<dbReference type="InterPro" id="IPR053781">
    <property type="entry name" value="F-box_AtFBL13-like"/>
</dbReference>
<sequence length="960" mass="111367">MTPSNFVAPTQFTMRHNIMKKKIMKKRIGKKRVHQKRIAKKRAHSTHRTFQPPVQQKERSSVYNLDDKISGLPEDILGSIVSLLPLKEAAATSTLSRRWRYVWTCTKNLNFDVGEETLYGYYGIGDERSKLARIRYVQWVNNVVNQHAGVTVDRFLVCYEVGYFAFSITRWIKFAMRNRVQILELNFLSNTRFKTYVIDRQLLSHRDVEVGLRSLKVLNLVGVNVDGEVIEYLLSNCPLLERLQVIFSSRLINLRVVGSPLLALKHLEIRFCTLIQSIEIYDAENLVSFYCHNLEIDRTIRLMIRNVPKLVDVYIHLYDDMFYYAYRVFTIFSCCLSQLQILHLDLSNQSYVENPVYPMLKNLKELRVTLSPSDSLILARLIPFMKVSPYLQKLMLKITKWDTDEEPEEFIKPAKCLHHNLKELEVFGYGGRPNEDELIVYFVENAVSLEKIIVNPSLFDKLPYSSTKPVKAEQDIARRHAIQHLQKKPKITTIPLAMKNGNAGYFDEQTMPTKQTPSSSPSPNIDSIPAIAVPTFTVLVFWFLIKTRPFKDRARVGAFAAAQALAPYRFVRCTTYGGCTIPHSPTVRDRIWEMTQAKPIKYPNANHGQARVSSKPSVLSWRVIKSHCSCMHSKHKERSREYNLEDKISSLPGDILGSIVSLLPLKEAAATSALSRRWRYVWTPTKNLNFDVGEETLDRYFILRYIKSKLERHRYVQCVNNVVNQHAGVTIDSFRVCFEIGYFESSITNWIKFAMKNRVEVLELDFSFKQYVIDRQLLAHKDVEVGLRSLKVLNLVGVKVHGEVIEYLLSKCPQLERLQVAYSLTLISLRVVGSPSLALKYLEMKLCSVLRSLEIYDAENLVSLCCRNIRDERTIRFMIRNVPVLVDVDIHLYDDMFYYVYRVFTIFLCWLALRQILHLDLSNEALCIFRGCWQFFLHQLFLVRVVELHIESCLSNVKKS</sequence>
<dbReference type="PANTHER" id="PTHR34145">
    <property type="entry name" value="OS02G0105600 PROTEIN"/>
    <property type="match status" value="1"/>
</dbReference>
<dbReference type="Proteomes" id="UP000796880">
    <property type="component" value="Unassembled WGS sequence"/>
</dbReference>
<proteinExistence type="predicted"/>
<dbReference type="Pfam" id="PF23622">
    <property type="entry name" value="LRR_At1g61320_AtMIF1"/>
    <property type="match status" value="2"/>
</dbReference>
<dbReference type="SUPFAM" id="SSF81383">
    <property type="entry name" value="F-box domain"/>
    <property type="match status" value="2"/>
</dbReference>
<feature type="compositionally biased region" description="Basic residues" evidence="1">
    <location>
        <begin position="30"/>
        <end position="47"/>
    </location>
</feature>
<dbReference type="SUPFAM" id="SSF52047">
    <property type="entry name" value="RNI-like"/>
    <property type="match status" value="2"/>
</dbReference>
<dbReference type="AlphaFoldDB" id="A0A8K0HGF3"/>
<organism evidence="3 4">
    <name type="scientific">Rhamnella rubrinervis</name>
    <dbReference type="NCBI Taxonomy" id="2594499"/>
    <lineage>
        <taxon>Eukaryota</taxon>
        <taxon>Viridiplantae</taxon>
        <taxon>Streptophyta</taxon>
        <taxon>Embryophyta</taxon>
        <taxon>Tracheophyta</taxon>
        <taxon>Spermatophyta</taxon>
        <taxon>Magnoliopsida</taxon>
        <taxon>eudicotyledons</taxon>
        <taxon>Gunneridae</taxon>
        <taxon>Pentapetalae</taxon>
        <taxon>rosids</taxon>
        <taxon>fabids</taxon>
        <taxon>Rosales</taxon>
        <taxon>Rhamnaceae</taxon>
        <taxon>rhamnoid group</taxon>
        <taxon>Rhamneae</taxon>
        <taxon>Rhamnella</taxon>
    </lineage>
</organism>
<protein>
    <recommendedName>
        <fullName evidence="2">F-box domain-containing protein</fullName>
    </recommendedName>
</protein>
<feature type="domain" description="F-box" evidence="2">
    <location>
        <begin position="72"/>
        <end position="112"/>
    </location>
</feature>
<gene>
    <name evidence="3" type="ORF">FNV43_RR02714</name>
</gene>
<evidence type="ECO:0000256" key="1">
    <source>
        <dbReference type="SAM" id="MobiDB-lite"/>
    </source>
</evidence>
<dbReference type="CDD" id="cd22160">
    <property type="entry name" value="F-box_AtFBL13-like"/>
    <property type="match status" value="2"/>
</dbReference>
<accession>A0A8K0HGF3</accession>